<dbReference type="EMBL" id="AY814635">
    <property type="protein sequence ID" value="AAW26367.1"/>
    <property type="molecule type" value="mRNA"/>
</dbReference>
<reference evidence="3" key="2">
    <citation type="journal article" date="2006" name="PLoS Pathog.">
        <title>New perspectives on host-parasite interplay by comparative transcriptomic and proteomic analyses of Schistosoma japonicum.</title>
        <authorList>
            <person name="Liu F."/>
            <person name="Lu J."/>
            <person name="Hu W."/>
            <person name="Wang S.Y."/>
            <person name="Cui S.J."/>
            <person name="Chi M."/>
            <person name="Yan Q."/>
            <person name="Wang X.R."/>
            <person name="Song H.D."/>
            <person name="Xu X.N."/>
            <person name="Wang J.J."/>
            <person name="Zhang X.L."/>
            <person name="Zhang X."/>
            <person name="Wang Z.Q."/>
            <person name="Xue C.L."/>
            <person name="Brindley P.J."/>
            <person name="McManus D.P."/>
            <person name="Yang P.Y."/>
            <person name="Feng Z."/>
            <person name="Chen Z."/>
            <person name="Han Z.G."/>
        </authorList>
    </citation>
    <scope>NUCLEOTIDE SEQUENCE</scope>
</reference>
<feature type="region of interest" description="Disordered" evidence="2">
    <location>
        <begin position="110"/>
        <end position="169"/>
    </location>
</feature>
<sequence length="202" mass="22771">MDPLVKRYVIVLHDKCFRQCFDDVLDLSRKSNHVDNDDNKLSVRNDDDVIMLSEDEDDRLLGALCDEMEKENTPKQSLLSKSRALLLKLENELRNEESTLVLLQQLRANQRSHALQPRSTKGSSNTTSTVRSTQSPVNQVRPAGQIAGRTVPSTTGNRATQSPAQNSTAINFTNATSIPQSDKKEWLVMHSNKHLVVKKRCF</sequence>
<feature type="coiled-coil region" evidence="1">
    <location>
        <begin position="79"/>
        <end position="106"/>
    </location>
</feature>
<evidence type="ECO:0000313" key="3">
    <source>
        <dbReference type="EMBL" id="AAW26367.1"/>
    </source>
</evidence>
<keyword evidence="1" id="KW-0175">Coiled coil</keyword>
<name>Q5DCT9_SCHJA</name>
<organism evidence="3">
    <name type="scientific">Schistosoma japonicum</name>
    <name type="common">Blood fluke</name>
    <dbReference type="NCBI Taxonomy" id="6182"/>
    <lineage>
        <taxon>Eukaryota</taxon>
        <taxon>Metazoa</taxon>
        <taxon>Spiralia</taxon>
        <taxon>Lophotrochozoa</taxon>
        <taxon>Platyhelminthes</taxon>
        <taxon>Trematoda</taxon>
        <taxon>Digenea</taxon>
        <taxon>Strigeidida</taxon>
        <taxon>Schistosomatoidea</taxon>
        <taxon>Schistosomatidae</taxon>
        <taxon>Schistosoma</taxon>
    </lineage>
</organism>
<proteinExistence type="evidence at transcript level"/>
<feature type="compositionally biased region" description="Polar residues" evidence="2">
    <location>
        <begin position="110"/>
        <end position="138"/>
    </location>
</feature>
<dbReference type="AlphaFoldDB" id="Q5DCT9"/>
<evidence type="ECO:0000256" key="2">
    <source>
        <dbReference type="SAM" id="MobiDB-lite"/>
    </source>
</evidence>
<feature type="compositionally biased region" description="Polar residues" evidence="2">
    <location>
        <begin position="151"/>
        <end position="169"/>
    </location>
</feature>
<evidence type="ECO:0000256" key="1">
    <source>
        <dbReference type="SAM" id="Coils"/>
    </source>
</evidence>
<accession>Q5DCT9</accession>
<reference evidence="3" key="1">
    <citation type="submission" date="2004-11" db="EMBL/GenBank/DDBJ databases">
        <title>The full-length cDNA sequences of Schistosoma japonicum genes.</title>
        <authorList>
            <person name="Han Z."/>
        </authorList>
    </citation>
    <scope>NUCLEOTIDE SEQUENCE</scope>
</reference>
<protein>
    <submittedName>
        <fullName evidence="3">SJCHGC07521 protein</fullName>
    </submittedName>
</protein>